<evidence type="ECO:0000313" key="4">
    <source>
        <dbReference type="Proteomes" id="UP000823897"/>
    </source>
</evidence>
<proteinExistence type="predicted"/>
<evidence type="ECO:0000259" key="2">
    <source>
        <dbReference type="Pfam" id="PF13354"/>
    </source>
</evidence>
<comment type="caution">
    <text evidence="3">The sequence shown here is derived from an EMBL/GenBank/DDBJ whole genome shotgun (WGS) entry which is preliminary data.</text>
</comment>
<name>A0A9D2R536_9FIRM</name>
<dbReference type="GO" id="GO:0008800">
    <property type="term" value="F:beta-lactamase activity"/>
    <property type="evidence" value="ECO:0007669"/>
    <property type="project" value="InterPro"/>
</dbReference>
<dbReference type="InterPro" id="IPR045155">
    <property type="entry name" value="Beta-lactam_cat"/>
</dbReference>
<accession>A0A9D2R536</accession>
<organism evidence="3 4">
    <name type="scientific">Candidatus Mediterraneibacter tabaqchaliae</name>
    <dbReference type="NCBI Taxonomy" id="2838689"/>
    <lineage>
        <taxon>Bacteria</taxon>
        <taxon>Bacillati</taxon>
        <taxon>Bacillota</taxon>
        <taxon>Clostridia</taxon>
        <taxon>Lachnospirales</taxon>
        <taxon>Lachnospiraceae</taxon>
        <taxon>Mediterraneibacter</taxon>
    </lineage>
</organism>
<dbReference type="Gene3D" id="3.40.710.10">
    <property type="entry name" value="DD-peptidase/beta-lactamase superfamily"/>
    <property type="match status" value="1"/>
</dbReference>
<dbReference type="GO" id="GO:0030655">
    <property type="term" value="P:beta-lactam antibiotic catabolic process"/>
    <property type="evidence" value="ECO:0007669"/>
    <property type="project" value="InterPro"/>
</dbReference>
<dbReference type="PANTHER" id="PTHR35333">
    <property type="entry name" value="BETA-LACTAMASE"/>
    <property type="match status" value="1"/>
</dbReference>
<dbReference type="InterPro" id="IPR012338">
    <property type="entry name" value="Beta-lactam/transpept-like"/>
</dbReference>
<dbReference type="SUPFAM" id="SSF56601">
    <property type="entry name" value="beta-lactamase/transpeptidase-like"/>
    <property type="match status" value="1"/>
</dbReference>
<reference evidence="3" key="2">
    <citation type="submission" date="2021-04" db="EMBL/GenBank/DDBJ databases">
        <authorList>
            <person name="Gilroy R."/>
        </authorList>
    </citation>
    <scope>NUCLEOTIDE SEQUENCE</scope>
    <source>
        <strain evidence="3">ChiGjej3B3-11674</strain>
    </source>
</reference>
<dbReference type="Proteomes" id="UP000823897">
    <property type="component" value="Unassembled WGS sequence"/>
</dbReference>
<evidence type="ECO:0000256" key="1">
    <source>
        <dbReference type="SAM" id="MobiDB-lite"/>
    </source>
</evidence>
<gene>
    <name evidence="3" type="ORF">H9911_06755</name>
</gene>
<dbReference type="PANTHER" id="PTHR35333:SF3">
    <property type="entry name" value="BETA-LACTAMASE-TYPE TRANSPEPTIDASE FOLD CONTAINING PROTEIN"/>
    <property type="match status" value="1"/>
</dbReference>
<sequence length="301" mass="32671">MEKREAENVQSEGTEENLPGLNKEQDSFETAASGQKDPAAEKEIPFENIMTAASSDLTITWDGLTEGDRQDADALEEEVRAALDAFAAEGYTAGFMLYDLNSGGGISYHADEMYYSASAIKGPYVAWLAECYPQALDSLYGTIQNTITWSDNDAYGELIALYGSTEFNAWAAEIGCEELVISGGWYASVNARDFAKLWCHMYDRVVAGESLADIINIYTDTLSSSISETLGGQYTVYSKGGWIGEGKGSYYNVQNDAGIVMKGEHPYVLVILSDAYGRLDLLDNLVYVLDQAHTALAGTAG</sequence>
<evidence type="ECO:0000313" key="3">
    <source>
        <dbReference type="EMBL" id="HJD34220.1"/>
    </source>
</evidence>
<dbReference type="EMBL" id="DWUV01000124">
    <property type="protein sequence ID" value="HJD34220.1"/>
    <property type="molecule type" value="Genomic_DNA"/>
</dbReference>
<keyword evidence="3" id="KW-0378">Hydrolase</keyword>
<reference evidence="3" key="1">
    <citation type="journal article" date="2021" name="PeerJ">
        <title>Extensive microbial diversity within the chicken gut microbiome revealed by metagenomics and culture.</title>
        <authorList>
            <person name="Gilroy R."/>
            <person name="Ravi A."/>
            <person name="Getino M."/>
            <person name="Pursley I."/>
            <person name="Horton D.L."/>
            <person name="Alikhan N.F."/>
            <person name="Baker D."/>
            <person name="Gharbi K."/>
            <person name="Hall N."/>
            <person name="Watson M."/>
            <person name="Adriaenssens E.M."/>
            <person name="Foster-Nyarko E."/>
            <person name="Jarju S."/>
            <person name="Secka A."/>
            <person name="Antonio M."/>
            <person name="Oren A."/>
            <person name="Chaudhuri R.R."/>
            <person name="La Ragione R."/>
            <person name="Hildebrand F."/>
            <person name="Pallen M.J."/>
        </authorList>
    </citation>
    <scope>NUCLEOTIDE SEQUENCE</scope>
    <source>
        <strain evidence="3">ChiGjej3B3-11674</strain>
    </source>
</reference>
<feature type="region of interest" description="Disordered" evidence="1">
    <location>
        <begin position="1"/>
        <end position="44"/>
    </location>
</feature>
<protein>
    <submittedName>
        <fullName evidence="3">Class A beta-lactamase-related serine hydrolase</fullName>
    </submittedName>
</protein>
<feature type="domain" description="Beta-lactamase class A catalytic" evidence="2">
    <location>
        <begin position="142"/>
        <end position="272"/>
    </location>
</feature>
<dbReference type="GO" id="GO:0046677">
    <property type="term" value="P:response to antibiotic"/>
    <property type="evidence" value="ECO:0007669"/>
    <property type="project" value="InterPro"/>
</dbReference>
<dbReference type="Pfam" id="PF13354">
    <property type="entry name" value="Beta-lactamase2"/>
    <property type="match status" value="1"/>
</dbReference>
<dbReference type="InterPro" id="IPR000871">
    <property type="entry name" value="Beta-lactam_class-A"/>
</dbReference>
<dbReference type="AlphaFoldDB" id="A0A9D2R536"/>